<dbReference type="AlphaFoldDB" id="A0A1G2HJ24"/>
<accession>A0A1G2HJ24</accession>
<evidence type="ECO:0000259" key="2">
    <source>
        <dbReference type="Pfam" id="PF04865"/>
    </source>
</evidence>
<keyword evidence="1" id="KW-1133">Transmembrane helix</keyword>
<dbReference type="Proteomes" id="UP000178991">
    <property type="component" value="Unassembled WGS sequence"/>
</dbReference>
<sequence length="430" mass="47831">MAKKKVYDILPPNVANKLENTIKSIDEGEKKKKEKINYKKPVVSVDKKRRFPLWEIFVGGFVIIILICVYFYNTLPEVNIQIWPKLETLTLQESITADKLVGEVDLQKKVIPAKYIEIQKDGSQEFPATGSASNDGKALGVIRVYNKVNPSTPLVLKTGTHFLSDSGKYFVTLEKITIPGMQKGAAGFIDVKVQAEESGTEYNIKPSKFSVPKLSGTLYYYGIFGESNSDMKGGYTGNVKKVTKSDISNAKDVLTKSLLSQARSSLGDNFSFEYIILDEAILDNIISFNSSAKEGTVADNFTESATVKVLAIGFKKQDADKFVNDDIFSQLQNNRKILEKSVDNKYSANSADIKGGKLVLSINSTSKNYQSVDLNSIIDLLPKKSADKIGAIFEEKFGSNISELKVNFWPFWVKTAPNNKNRIKVDLNFE</sequence>
<gene>
    <name evidence="3" type="ORF">A2639_01045</name>
</gene>
<keyword evidence="1" id="KW-0812">Transmembrane</keyword>
<organism evidence="3 4">
    <name type="scientific">Candidatus Staskawiczbacteria bacterium RIFCSPHIGHO2_01_FULL_34_27</name>
    <dbReference type="NCBI Taxonomy" id="1802199"/>
    <lineage>
        <taxon>Bacteria</taxon>
        <taxon>Candidatus Staskawicziibacteriota</taxon>
    </lineage>
</organism>
<evidence type="ECO:0000313" key="3">
    <source>
        <dbReference type="EMBL" id="OGZ62409.1"/>
    </source>
</evidence>
<keyword evidence="1" id="KW-0472">Membrane</keyword>
<dbReference type="EMBL" id="MHOL01000022">
    <property type="protein sequence ID" value="OGZ62409.1"/>
    <property type="molecule type" value="Genomic_DNA"/>
</dbReference>
<dbReference type="Pfam" id="PF04865">
    <property type="entry name" value="Baseplate_J"/>
    <property type="match status" value="1"/>
</dbReference>
<comment type="caution">
    <text evidence="3">The sequence shown here is derived from an EMBL/GenBank/DDBJ whole genome shotgun (WGS) entry which is preliminary data.</text>
</comment>
<evidence type="ECO:0000313" key="4">
    <source>
        <dbReference type="Proteomes" id="UP000178991"/>
    </source>
</evidence>
<feature type="domain" description="Baseplate protein J-like barrel" evidence="2">
    <location>
        <begin position="152"/>
        <end position="207"/>
    </location>
</feature>
<evidence type="ECO:0000256" key="1">
    <source>
        <dbReference type="SAM" id="Phobius"/>
    </source>
</evidence>
<dbReference type="InterPro" id="IPR006949">
    <property type="entry name" value="Barrel_Baseplate_J-like"/>
</dbReference>
<protein>
    <recommendedName>
        <fullName evidence="2">Baseplate protein J-like barrel domain-containing protein</fullName>
    </recommendedName>
</protein>
<name>A0A1G2HJ24_9BACT</name>
<reference evidence="3 4" key="1">
    <citation type="journal article" date="2016" name="Nat. Commun.">
        <title>Thousands of microbial genomes shed light on interconnected biogeochemical processes in an aquifer system.</title>
        <authorList>
            <person name="Anantharaman K."/>
            <person name="Brown C.T."/>
            <person name="Hug L.A."/>
            <person name="Sharon I."/>
            <person name="Castelle C.J."/>
            <person name="Probst A.J."/>
            <person name="Thomas B.C."/>
            <person name="Singh A."/>
            <person name="Wilkins M.J."/>
            <person name="Karaoz U."/>
            <person name="Brodie E.L."/>
            <person name="Williams K.H."/>
            <person name="Hubbard S.S."/>
            <person name="Banfield J.F."/>
        </authorList>
    </citation>
    <scope>NUCLEOTIDE SEQUENCE [LARGE SCALE GENOMIC DNA]</scope>
</reference>
<proteinExistence type="predicted"/>
<feature type="transmembrane region" description="Helical" evidence="1">
    <location>
        <begin position="53"/>
        <end position="72"/>
    </location>
</feature>